<dbReference type="EMBL" id="AABF01000056">
    <property type="protein sequence ID" value="EAA24087.1"/>
    <property type="molecule type" value="Genomic_DNA"/>
</dbReference>
<gene>
    <name evidence="1" type="ORF">FNV0872</name>
</gene>
<reference evidence="1 2" key="1">
    <citation type="journal article" date="2003" name="Genome Res.">
        <title>Genome analysis of F. nucleatum sub spp vincentii and its comparison with the genome of F. nucleatum ATCC 25586.</title>
        <authorList>
            <person name="Kapatral V."/>
            <person name="Ivanova N."/>
            <person name="Anderson I."/>
            <person name="Reznik G."/>
            <person name="Bhattacharyya A."/>
            <person name="Gardner W.L."/>
            <person name="Mikhailova N."/>
            <person name="Lapidus A."/>
            <person name="Larsen N."/>
            <person name="D'Souza M."/>
            <person name="Walunas T."/>
            <person name="Haselkorn R."/>
            <person name="Overbeek R."/>
            <person name="Kyrpides N."/>
        </authorList>
    </citation>
    <scope>NUCLEOTIDE SEQUENCE [LARGE SCALE GENOMIC DNA]</scope>
    <source>
        <strain evidence="1 2">ATCC 49256</strain>
    </source>
</reference>
<dbReference type="AlphaFoldDB" id="Q7P5T6"/>
<dbReference type="Proteomes" id="UP000006454">
    <property type="component" value="Unassembled WGS sequence"/>
</dbReference>
<dbReference type="InterPro" id="IPR004590">
    <property type="entry name" value="ssDNA_annealing_RecT"/>
</dbReference>
<sequence>MNTTTAKNSLTTNNGATVTKKENKQKTIFDVIQAGAKQFATALPKHINSDRFVRIAITTIRLNPKLAKCSQESLLGALMVSAQLGLEPGTLGQCYLIPFENKKAGTVECQFQIGYKGLIELLRRSGQLSDIYSYTVYENDDFNIEYGLSRTLVHKPNFTDRGEIKGFYAVAILKDGAKAFEYMTKDEVVKHEEKYRKGSYKNDVWNKNFEEMAQKTVVKKLLKWLPVSVEFLEMAAKDEKSFKVVDDKSTEVQEIEILENNGDIINAETGEFIEEATEDNKSPKKQINDDTMVQGLFENNK</sequence>
<dbReference type="InterPro" id="IPR018330">
    <property type="entry name" value="RecT_fam"/>
</dbReference>
<protein>
    <submittedName>
        <fullName evidence="1">RecT protein</fullName>
    </submittedName>
</protein>
<organism evidence="1 2">
    <name type="scientific">Fusobacterium vincentii ATCC 49256</name>
    <dbReference type="NCBI Taxonomy" id="209882"/>
    <lineage>
        <taxon>Bacteria</taxon>
        <taxon>Fusobacteriati</taxon>
        <taxon>Fusobacteriota</taxon>
        <taxon>Fusobacteriia</taxon>
        <taxon>Fusobacteriales</taxon>
        <taxon>Fusobacteriaceae</taxon>
        <taxon>Fusobacterium</taxon>
    </lineage>
</organism>
<name>Q7P5T6_FUSVC</name>
<dbReference type="GO" id="GO:0003677">
    <property type="term" value="F:DNA binding"/>
    <property type="evidence" value="ECO:0007669"/>
    <property type="project" value="InterPro"/>
</dbReference>
<proteinExistence type="predicted"/>
<evidence type="ECO:0000313" key="2">
    <source>
        <dbReference type="Proteomes" id="UP000006454"/>
    </source>
</evidence>
<evidence type="ECO:0000313" key="1">
    <source>
        <dbReference type="EMBL" id="EAA24087.1"/>
    </source>
</evidence>
<dbReference type="GO" id="GO:0006259">
    <property type="term" value="P:DNA metabolic process"/>
    <property type="evidence" value="ECO:0007669"/>
    <property type="project" value="InterPro"/>
</dbReference>
<dbReference type="Pfam" id="PF03837">
    <property type="entry name" value="RecT"/>
    <property type="match status" value="1"/>
</dbReference>
<dbReference type="NCBIfam" id="TIGR00616">
    <property type="entry name" value="rect"/>
    <property type="match status" value="1"/>
</dbReference>
<comment type="caution">
    <text evidence="1">The sequence shown here is derived from an EMBL/GenBank/DDBJ whole genome shotgun (WGS) entry which is preliminary data.</text>
</comment>
<accession>Q7P5T6</accession>